<evidence type="ECO:0000256" key="1">
    <source>
        <dbReference type="SAM" id="MobiDB-lite"/>
    </source>
</evidence>
<sequence>MAAPQVGIYTTICLVAIKLILIVLEGFLRRYLSVEVHQRASDLQNYPIGPHTRCFKQLERVQLKLEALCKLHRRFGNQILDSDHDVNTLKSDPVDDQKTTNTRRRSKRRRSKSSLTMRELAERISDLLEERRNNSASDDLDEMASRLSKVASYIDRDLTGLSDTTLLDHKTIRQLQEDSRFLRKCLGSPGEIFSTDHDVLSSIKDRQWRFAWIFRMSGLMMGAVSIVLGGFTFVGAKGVRLDEEDQCWVADADIIGDGVRAGTWSQAAILFLSTFLGSFHHSHTAIKELGSGLLGMHVALALAFLGPLVQGELSPVDAILGSMILDVQNSALSMQLMEKETLAARWQVGAVMVAQLLGLITIGIIMHSFNQDNLSVDGCKCFSAFWWSWFSNCPTGHPNHVFPFWIYYSLRCLSTVHSWFLSMSKTASYDKALRWEDDNLSRLCRSCRDRNHSDDPTSDSATI</sequence>
<name>A0A428S3I2_9HYPO</name>
<feature type="transmembrane region" description="Helical" evidence="2">
    <location>
        <begin position="261"/>
        <end position="279"/>
    </location>
</feature>
<feature type="region of interest" description="Disordered" evidence="1">
    <location>
        <begin position="86"/>
        <end position="115"/>
    </location>
</feature>
<protein>
    <submittedName>
        <fullName evidence="3">Uncharacterized protein</fullName>
    </submittedName>
</protein>
<dbReference type="EMBL" id="NKCK01000355">
    <property type="protein sequence ID" value="RSL84186.1"/>
    <property type="molecule type" value="Genomic_DNA"/>
</dbReference>
<proteinExistence type="predicted"/>
<evidence type="ECO:0000256" key="2">
    <source>
        <dbReference type="SAM" id="Phobius"/>
    </source>
</evidence>
<evidence type="ECO:0000313" key="4">
    <source>
        <dbReference type="Proteomes" id="UP000287144"/>
    </source>
</evidence>
<feature type="compositionally biased region" description="Basic and acidic residues" evidence="1">
    <location>
        <begin position="86"/>
        <end position="98"/>
    </location>
</feature>
<dbReference type="AlphaFoldDB" id="A0A428S3I2"/>
<accession>A0A428S3I2</accession>
<feature type="transmembrane region" description="Helical" evidence="2">
    <location>
        <begin position="346"/>
        <end position="366"/>
    </location>
</feature>
<evidence type="ECO:0000313" key="3">
    <source>
        <dbReference type="EMBL" id="RSL84186.1"/>
    </source>
</evidence>
<keyword evidence="4" id="KW-1185">Reference proteome</keyword>
<comment type="caution">
    <text evidence="3">The sequence shown here is derived from an EMBL/GenBank/DDBJ whole genome shotgun (WGS) entry which is preliminary data.</text>
</comment>
<reference evidence="3 4" key="1">
    <citation type="submission" date="2017-06" db="EMBL/GenBank/DDBJ databases">
        <title>Comparative genomic analysis of Ambrosia Fusariam Clade fungi.</title>
        <authorList>
            <person name="Stajich J.E."/>
            <person name="Carrillo J."/>
            <person name="Kijimoto T."/>
            <person name="Eskalen A."/>
            <person name="O'Donnell K."/>
            <person name="Kasson M."/>
        </authorList>
    </citation>
    <scope>NUCLEOTIDE SEQUENCE [LARGE SCALE GENOMIC DNA]</scope>
    <source>
        <strain evidence="3 4">NRRL62579</strain>
    </source>
</reference>
<gene>
    <name evidence="3" type="ORF">CEP52_016508</name>
</gene>
<organism evidence="3 4">
    <name type="scientific">Fusarium oligoseptatum</name>
    <dbReference type="NCBI Taxonomy" id="2604345"/>
    <lineage>
        <taxon>Eukaryota</taxon>
        <taxon>Fungi</taxon>
        <taxon>Dikarya</taxon>
        <taxon>Ascomycota</taxon>
        <taxon>Pezizomycotina</taxon>
        <taxon>Sordariomycetes</taxon>
        <taxon>Hypocreomycetidae</taxon>
        <taxon>Hypocreales</taxon>
        <taxon>Nectriaceae</taxon>
        <taxon>Fusarium</taxon>
        <taxon>Fusarium solani species complex</taxon>
    </lineage>
</organism>
<feature type="transmembrane region" description="Helical" evidence="2">
    <location>
        <begin position="212"/>
        <end position="234"/>
    </location>
</feature>
<keyword evidence="2" id="KW-1133">Transmembrane helix</keyword>
<feature type="compositionally biased region" description="Basic residues" evidence="1">
    <location>
        <begin position="101"/>
        <end position="112"/>
    </location>
</feature>
<feature type="transmembrane region" description="Helical" evidence="2">
    <location>
        <begin position="6"/>
        <end position="28"/>
    </location>
</feature>
<keyword evidence="2" id="KW-0812">Transmembrane</keyword>
<dbReference type="Proteomes" id="UP000287144">
    <property type="component" value="Unassembled WGS sequence"/>
</dbReference>
<feature type="transmembrane region" description="Helical" evidence="2">
    <location>
        <begin position="291"/>
        <end position="309"/>
    </location>
</feature>
<keyword evidence="2" id="KW-0472">Membrane</keyword>